<sequence>MRIHVLALNDVLDTGLAAVLDAFAFANALAEMHGISSVRFKTKVVGLRETVTTAQGLNVPVTSAVRAQKPDAVVMPAVNRIMPKPLVQMLASGEVREAGAVLRKWSERGALAAAACVGTFVLAEAALLDGKEATTTWWLAPLFRERYPHVRLDESKIIVQSNTVVTAGAALSHLDLALTLIRRADPALADLTGKYLMADVRNSQAAYAIPGHVVHGDPLVHKFERWARQRLAEGFSLDQAAAELATSKRTLARRMQGVLGKSPLEYLQDLRIERAVHLLTTGRASVDQIAAEVGYAEGVTLRALLRRKLGRGVREIRRNL</sequence>
<dbReference type="Gene3D" id="3.40.50.880">
    <property type="match status" value="1"/>
</dbReference>
<proteinExistence type="predicted"/>
<dbReference type="AlphaFoldDB" id="A0A5D3K3J7"/>
<dbReference type="Gene3D" id="1.10.10.60">
    <property type="entry name" value="Homeodomain-like"/>
    <property type="match status" value="1"/>
</dbReference>
<evidence type="ECO:0000259" key="1">
    <source>
        <dbReference type="PROSITE" id="PS01124"/>
    </source>
</evidence>
<dbReference type="PANTHER" id="PTHR43130:SF11">
    <property type="entry name" value="TRANSCRIPTIONAL REGULATORY PROTEIN"/>
    <property type="match status" value="1"/>
</dbReference>
<dbReference type="Proteomes" id="UP000324758">
    <property type="component" value="Unassembled WGS sequence"/>
</dbReference>
<dbReference type="SMART" id="SM00342">
    <property type="entry name" value="HTH_ARAC"/>
    <property type="match status" value="1"/>
</dbReference>
<dbReference type="GO" id="GO:0043565">
    <property type="term" value="F:sequence-specific DNA binding"/>
    <property type="evidence" value="ECO:0007669"/>
    <property type="project" value="InterPro"/>
</dbReference>
<accession>A0A5D3K3J7</accession>
<reference evidence="2 3" key="1">
    <citation type="submission" date="2019-08" db="EMBL/GenBank/DDBJ databases">
        <title>Bradyrhizobium hipponensis sp. nov., a rhizobium isolated from a Lupinus angustifolius root nodule in Tunisia.</title>
        <authorList>
            <person name="Off K."/>
            <person name="Rejili M."/>
            <person name="Mars M."/>
            <person name="Brachmann A."/>
            <person name="Marin M."/>
        </authorList>
    </citation>
    <scope>NUCLEOTIDE SEQUENCE [LARGE SCALE GENOMIC DNA]</scope>
    <source>
        <strain evidence="2 3">CTAW71</strain>
    </source>
</reference>
<dbReference type="SUPFAM" id="SSF52317">
    <property type="entry name" value="Class I glutamine amidotransferase-like"/>
    <property type="match status" value="1"/>
</dbReference>
<feature type="domain" description="HTH araC/xylS-type" evidence="1">
    <location>
        <begin position="221"/>
        <end position="319"/>
    </location>
</feature>
<dbReference type="InterPro" id="IPR018060">
    <property type="entry name" value="HTH_AraC"/>
</dbReference>
<dbReference type="Pfam" id="PF01965">
    <property type="entry name" value="DJ-1_PfpI"/>
    <property type="match status" value="1"/>
</dbReference>
<gene>
    <name evidence="2" type="ORF">FXB40_33845</name>
</gene>
<dbReference type="PROSITE" id="PS01124">
    <property type="entry name" value="HTH_ARAC_FAMILY_2"/>
    <property type="match status" value="1"/>
</dbReference>
<dbReference type="InterPro" id="IPR029062">
    <property type="entry name" value="Class_I_gatase-like"/>
</dbReference>
<dbReference type="InterPro" id="IPR052158">
    <property type="entry name" value="INH-QAR"/>
</dbReference>
<dbReference type="InterPro" id="IPR002818">
    <property type="entry name" value="DJ-1/PfpI"/>
</dbReference>
<evidence type="ECO:0000313" key="3">
    <source>
        <dbReference type="Proteomes" id="UP000324758"/>
    </source>
</evidence>
<keyword evidence="3" id="KW-1185">Reference proteome</keyword>
<dbReference type="EMBL" id="VSSS01000057">
    <property type="protein sequence ID" value="TYL89924.1"/>
    <property type="molecule type" value="Genomic_DNA"/>
</dbReference>
<dbReference type="GO" id="GO:0003700">
    <property type="term" value="F:DNA-binding transcription factor activity"/>
    <property type="evidence" value="ECO:0007669"/>
    <property type="project" value="InterPro"/>
</dbReference>
<dbReference type="Pfam" id="PF12833">
    <property type="entry name" value="HTH_18"/>
    <property type="match status" value="1"/>
</dbReference>
<dbReference type="OrthoDB" id="186587at2"/>
<name>A0A5D3K3J7_9BRAD</name>
<dbReference type="PANTHER" id="PTHR43130">
    <property type="entry name" value="ARAC-FAMILY TRANSCRIPTIONAL REGULATOR"/>
    <property type="match status" value="1"/>
</dbReference>
<evidence type="ECO:0000313" key="2">
    <source>
        <dbReference type="EMBL" id="TYL89924.1"/>
    </source>
</evidence>
<protein>
    <submittedName>
        <fullName evidence="2">Helix-turn-helix domain-containing protein</fullName>
    </submittedName>
</protein>
<comment type="caution">
    <text evidence="2">The sequence shown here is derived from an EMBL/GenBank/DDBJ whole genome shotgun (WGS) entry which is preliminary data.</text>
</comment>
<organism evidence="2 3">
    <name type="scientific">Bradyrhizobium rifense</name>
    <dbReference type="NCBI Taxonomy" id="515499"/>
    <lineage>
        <taxon>Bacteria</taxon>
        <taxon>Pseudomonadati</taxon>
        <taxon>Pseudomonadota</taxon>
        <taxon>Alphaproteobacteria</taxon>
        <taxon>Hyphomicrobiales</taxon>
        <taxon>Nitrobacteraceae</taxon>
        <taxon>Bradyrhizobium</taxon>
    </lineage>
</organism>
<dbReference type="RefSeq" id="WP_148776619.1">
    <property type="nucleotide sequence ID" value="NZ_VSSS01000057.1"/>
</dbReference>